<sequence>MGPSSYRVLDADLPWLGSSPLGPRRLGVDDARAVMGAQDPVALALMLAYARSYAGALGGAVQGLAGAAALALVGRRRASGWALAVAAGSALAVIETRRRARQWEAVIETRLATLAGASAGEPA</sequence>
<comment type="caution">
    <text evidence="2">The sequence shown here is derived from an EMBL/GenBank/DDBJ whole genome shotgun (WGS) entry which is preliminary data.</text>
</comment>
<protein>
    <submittedName>
        <fullName evidence="2">Uncharacterized protein</fullName>
    </submittedName>
</protein>
<evidence type="ECO:0000256" key="1">
    <source>
        <dbReference type="SAM" id="Phobius"/>
    </source>
</evidence>
<keyword evidence="1" id="KW-0812">Transmembrane</keyword>
<keyword evidence="1" id="KW-0472">Membrane</keyword>
<name>A0ABT8G604_9MICO</name>
<gene>
    <name evidence="2" type="ORF">QQX09_01755</name>
</gene>
<evidence type="ECO:0000313" key="3">
    <source>
        <dbReference type="Proteomes" id="UP001172728"/>
    </source>
</evidence>
<accession>A0ABT8G604</accession>
<reference evidence="2" key="1">
    <citation type="submission" date="2023-06" db="EMBL/GenBank/DDBJ databases">
        <title>Sysu t00192.</title>
        <authorList>
            <person name="Gao L."/>
            <person name="Fang B.-Z."/>
            <person name="Li W.-J."/>
        </authorList>
    </citation>
    <scope>NUCLEOTIDE SEQUENCE</scope>
    <source>
        <strain evidence="2">SYSU T00192</strain>
    </source>
</reference>
<dbReference type="Proteomes" id="UP001172728">
    <property type="component" value="Unassembled WGS sequence"/>
</dbReference>
<keyword evidence="1" id="KW-1133">Transmembrane helix</keyword>
<feature type="transmembrane region" description="Helical" evidence="1">
    <location>
        <begin position="53"/>
        <end position="72"/>
    </location>
</feature>
<dbReference type="EMBL" id="JAUHPW010000001">
    <property type="protein sequence ID" value="MDN4474571.1"/>
    <property type="molecule type" value="Genomic_DNA"/>
</dbReference>
<evidence type="ECO:0000313" key="2">
    <source>
        <dbReference type="EMBL" id="MDN4474571.1"/>
    </source>
</evidence>
<proteinExistence type="predicted"/>
<keyword evidence="3" id="KW-1185">Reference proteome</keyword>
<organism evidence="2 3">
    <name type="scientific">Demequina litoralis</name>
    <dbReference type="NCBI Taxonomy" id="3051660"/>
    <lineage>
        <taxon>Bacteria</taxon>
        <taxon>Bacillati</taxon>
        <taxon>Actinomycetota</taxon>
        <taxon>Actinomycetes</taxon>
        <taxon>Micrococcales</taxon>
        <taxon>Demequinaceae</taxon>
        <taxon>Demequina</taxon>
    </lineage>
</organism>
<dbReference type="RefSeq" id="WP_301130974.1">
    <property type="nucleotide sequence ID" value="NZ_JAUHPW010000001.1"/>
</dbReference>